<dbReference type="Proteomes" id="UP000298173">
    <property type="component" value="Unassembled WGS sequence"/>
</dbReference>
<dbReference type="Gene3D" id="3.20.20.140">
    <property type="entry name" value="Metal-dependent hydrolases"/>
    <property type="match status" value="1"/>
</dbReference>
<gene>
    <name evidence="1" type="ORF">E3O06_10930</name>
</gene>
<dbReference type="InterPro" id="IPR032466">
    <property type="entry name" value="Metal_Hydrolase"/>
</dbReference>
<comment type="caution">
    <text evidence="1">The sequence shown here is derived from an EMBL/GenBank/DDBJ whole genome shotgun (WGS) entry which is preliminary data.</text>
</comment>
<dbReference type="RefSeq" id="WP_134503417.1">
    <property type="nucleotide sequence ID" value="NZ_SOEY01000020.1"/>
</dbReference>
<dbReference type="AlphaFoldDB" id="A0A4R8UX42"/>
<evidence type="ECO:0000313" key="2">
    <source>
        <dbReference type="Proteomes" id="UP000298173"/>
    </source>
</evidence>
<dbReference type="Pfam" id="PF19799">
    <property type="entry name" value="DUF6282"/>
    <property type="match status" value="1"/>
</dbReference>
<sequence>MPLEPALCNAIDIHVHGYPDVGLEWKMRTDDLTLVTLARDAGMRGVVLKSHFWPTMDRAMILNERLDDPQFTVWGSITLNPLIGGLQPTTVEAAAAHGAKVVFLPTWGSRNDHGHGGVVRQQVIDELLPSFGPYLDVAAIKVVSDDGVLNPAVVDILEVAKARELVVSTAHLSPSESLVVAEAAAGIGFTRLVFAHPFSPSISASPEVIDAIAATGAMVEITAVLTMMPRPPISVADVYDTICRLGADRVVLSSDVFFKWLPPHAQMLAMFIGQLRSLGSGEAEFTSMLVDNPARLLGIRTAK</sequence>
<name>A0A4R8UX42_9MICO</name>
<dbReference type="SUPFAM" id="SSF51556">
    <property type="entry name" value="Metallo-dependent hydrolases"/>
    <property type="match status" value="1"/>
</dbReference>
<evidence type="ECO:0000313" key="1">
    <source>
        <dbReference type="EMBL" id="TFB72116.1"/>
    </source>
</evidence>
<dbReference type="OrthoDB" id="9789440at2"/>
<proteinExistence type="predicted"/>
<evidence type="ECO:0008006" key="3">
    <source>
        <dbReference type="Google" id="ProtNLM"/>
    </source>
</evidence>
<protein>
    <recommendedName>
        <fullName evidence="3">Amidohydrolase-related domain-containing protein</fullName>
    </recommendedName>
</protein>
<accession>A0A4R8UX42</accession>
<reference evidence="1 2" key="1">
    <citation type="submission" date="2019-03" db="EMBL/GenBank/DDBJ databases">
        <title>Genomics of glacier-inhabiting Cryobacterium strains.</title>
        <authorList>
            <person name="Liu Q."/>
            <person name="Xin Y.-H."/>
        </authorList>
    </citation>
    <scope>NUCLEOTIDE SEQUENCE [LARGE SCALE GENOMIC DNA]</scope>
    <source>
        <strain evidence="1 2">HLT2-23</strain>
    </source>
</reference>
<organism evidence="1 2">
    <name type="scientific">Cryobacterium glaciale</name>
    <dbReference type="NCBI Taxonomy" id="1259145"/>
    <lineage>
        <taxon>Bacteria</taxon>
        <taxon>Bacillati</taxon>
        <taxon>Actinomycetota</taxon>
        <taxon>Actinomycetes</taxon>
        <taxon>Micrococcales</taxon>
        <taxon>Microbacteriaceae</taxon>
        <taxon>Cryobacterium</taxon>
    </lineage>
</organism>
<dbReference type="EMBL" id="SOEY01000020">
    <property type="protein sequence ID" value="TFB72116.1"/>
    <property type="molecule type" value="Genomic_DNA"/>
</dbReference>
<keyword evidence="2" id="KW-1185">Reference proteome</keyword>
<dbReference type="InterPro" id="IPR046249">
    <property type="entry name" value="DUF6282"/>
</dbReference>